<dbReference type="InterPro" id="IPR036236">
    <property type="entry name" value="Znf_C2H2_sf"/>
</dbReference>
<dbReference type="PROSITE" id="PS50157">
    <property type="entry name" value="ZINC_FINGER_C2H2_2"/>
    <property type="match status" value="1"/>
</dbReference>
<keyword evidence="5" id="KW-0539">Nucleus</keyword>
<feature type="domain" description="C2H2-type" evidence="7">
    <location>
        <begin position="137"/>
        <end position="164"/>
    </location>
</feature>
<name>A0AAD1YXX5_9LAMI</name>
<accession>A0AAD1YXX5</accession>
<evidence type="ECO:0000256" key="6">
    <source>
        <dbReference type="PROSITE-ProRule" id="PRU00042"/>
    </source>
</evidence>
<dbReference type="EMBL" id="OU503038">
    <property type="protein sequence ID" value="CAI9758136.1"/>
    <property type="molecule type" value="Genomic_DNA"/>
</dbReference>
<comment type="subcellular location">
    <subcellularLocation>
        <location evidence="1">Nucleus</location>
    </subcellularLocation>
</comment>
<dbReference type="Gene3D" id="3.30.160.60">
    <property type="entry name" value="Classic Zinc Finger"/>
    <property type="match status" value="1"/>
</dbReference>
<dbReference type="GO" id="GO:0008270">
    <property type="term" value="F:zinc ion binding"/>
    <property type="evidence" value="ECO:0007669"/>
    <property type="project" value="UniProtKB-KW"/>
</dbReference>
<dbReference type="PANTHER" id="PTHR47287">
    <property type="entry name" value="C2H2 AND C2HC ZINC FINGERS SUPERFAMILY PROTEIN"/>
    <property type="match status" value="1"/>
</dbReference>
<dbReference type="GO" id="GO:0005634">
    <property type="term" value="C:nucleus"/>
    <property type="evidence" value="ECO:0007669"/>
    <property type="project" value="UniProtKB-SubCell"/>
</dbReference>
<evidence type="ECO:0000313" key="9">
    <source>
        <dbReference type="Proteomes" id="UP000834106"/>
    </source>
</evidence>
<keyword evidence="2" id="KW-0479">Metal-binding</keyword>
<dbReference type="GO" id="GO:0009788">
    <property type="term" value="P:negative regulation of abscisic acid-activated signaling pathway"/>
    <property type="evidence" value="ECO:0007669"/>
    <property type="project" value="InterPro"/>
</dbReference>
<dbReference type="PROSITE" id="PS00028">
    <property type="entry name" value="ZINC_FINGER_C2H2_1"/>
    <property type="match status" value="1"/>
</dbReference>
<dbReference type="SUPFAM" id="SSF57667">
    <property type="entry name" value="beta-beta-alpha zinc fingers"/>
    <property type="match status" value="1"/>
</dbReference>
<keyword evidence="4" id="KW-0862">Zinc</keyword>
<dbReference type="InterPro" id="IPR013087">
    <property type="entry name" value="Znf_C2H2_type"/>
</dbReference>
<evidence type="ECO:0000256" key="3">
    <source>
        <dbReference type="ARBA" id="ARBA00022771"/>
    </source>
</evidence>
<evidence type="ECO:0000256" key="5">
    <source>
        <dbReference type="ARBA" id="ARBA00023242"/>
    </source>
</evidence>
<dbReference type="AlphaFoldDB" id="A0AAD1YXX5"/>
<gene>
    <name evidence="8" type="ORF">FPE_LOCUS5566</name>
</gene>
<evidence type="ECO:0000256" key="1">
    <source>
        <dbReference type="ARBA" id="ARBA00004123"/>
    </source>
</evidence>
<keyword evidence="3 6" id="KW-0863">Zinc-finger</keyword>
<protein>
    <recommendedName>
        <fullName evidence="7">C2H2-type domain-containing protein</fullName>
    </recommendedName>
</protein>
<dbReference type="Proteomes" id="UP000834106">
    <property type="component" value="Chromosome 3"/>
</dbReference>
<organism evidence="8 9">
    <name type="scientific">Fraxinus pennsylvanica</name>
    <dbReference type="NCBI Taxonomy" id="56036"/>
    <lineage>
        <taxon>Eukaryota</taxon>
        <taxon>Viridiplantae</taxon>
        <taxon>Streptophyta</taxon>
        <taxon>Embryophyta</taxon>
        <taxon>Tracheophyta</taxon>
        <taxon>Spermatophyta</taxon>
        <taxon>Magnoliopsida</taxon>
        <taxon>eudicotyledons</taxon>
        <taxon>Gunneridae</taxon>
        <taxon>Pentapetalae</taxon>
        <taxon>asterids</taxon>
        <taxon>lamiids</taxon>
        <taxon>Lamiales</taxon>
        <taxon>Oleaceae</taxon>
        <taxon>Oleeae</taxon>
        <taxon>Fraxinus</taxon>
    </lineage>
</organism>
<evidence type="ECO:0000259" key="7">
    <source>
        <dbReference type="PROSITE" id="PS50157"/>
    </source>
</evidence>
<evidence type="ECO:0000256" key="4">
    <source>
        <dbReference type="ARBA" id="ARBA00022833"/>
    </source>
</evidence>
<dbReference type="InterPro" id="IPR044246">
    <property type="entry name" value="ZFP3-like"/>
</dbReference>
<proteinExistence type="predicted"/>
<keyword evidence="9" id="KW-1185">Reference proteome</keyword>
<reference evidence="8" key="1">
    <citation type="submission" date="2023-05" db="EMBL/GenBank/DDBJ databases">
        <authorList>
            <person name="Huff M."/>
        </authorList>
    </citation>
    <scope>NUCLEOTIDE SEQUENCE</scope>
</reference>
<sequence>MAEISVGCSIMVNVQKVNVLNLLHSKSISANYCLRIMKSQGFDLEAEPSVENDSDVSSQVASNISIQDRLTDFKHELDPANIQLNSQSTSLDLSLNFRSNKNQLDYNKSMGFLISSTSESCNEPAILTREVFPPRAFSCNFCQRKFFSSQALGGHQNAHKRERTLAKRATQMGIFPERFTSVASLPLHGSLSRCLGIKEHASVHQGFVPPMRPFEFRASTRFEDGYTSQPIYVEDDNSKLLWPGSFHQVSTENISHPLFVQVGSSNGNFVETNASLDRDESTLDLTLRL</sequence>
<dbReference type="PANTHER" id="PTHR47287:SF18">
    <property type="entry name" value="TRANSCRIPTION FACTOR C2H2 FAMILY"/>
    <property type="match status" value="1"/>
</dbReference>
<evidence type="ECO:0000256" key="2">
    <source>
        <dbReference type="ARBA" id="ARBA00022723"/>
    </source>
</evidence>
<evidence type="ECO:0000313" key="8">
    <source>
        <dbReference type="EMBL" id="CAI9758136.1"/>
    </source>
</evidence>